<feature type="signal peptide" evidence="2">
    <location>
        <begin position="1"/>
        <end position="25"/>
    </location>
</feature>
<protein>
    <submittedName>
        <fullName evidence="4">Transporter substrate-binding domain-containing protein</fullName>
    </submittedName>
</protein>
<dbReference type="GO" id="GO:0052621">
    <property type="term" value="F:diguanylate cyclase activity"/>
    <property type="evidence" value="ECO:0007669"/>
    <property type="project" value="TreeGrafter"/>
</dbReference>
<feature type="chain" id="PRO_5042980539" evidence="2">
    <location>
        <begin position="26"/>
        <end position="835"/>
    </location>
</feature>
<keyword evidence="2" id="KW-0732">Signal</keyword>
<dbReference type="Pfam" id="PF00990">
    <property type="entry name" value="GGDEF"/>
    <property type="match status" value="1"/>
</dbReference>
<dbReference type="Pfam" id="PF00497">
    <property type="entry name" value="SBP_bac_3"/>
    <property type="match status" value="2"/>
</dbReference>
<dbReference type="PANTHER" id="PTHR45138:SF9">
    <property type="entry name" value="DIGUANYLATE CYCLASE DGCM-RELATED"/>
    <property type="match status" value="1"/>
</dbReference>
<dbReference type="EMBL" id="JAJNOR010000006">
    <property type="protein sequence ID" value="MCD2493216.1"/>
    <property type="molecule type" value="Genomic_DNA"/>
</dbReference>
<dbReference type="SUPFAM" id="SSF53850">
    <property type="entry name" value="Periplasmic binding protein-like II"/>
    <property type="match status" value="2"/>
</dbReference>
<feature type="transmembrane region" description="Helical" evidence="1">
    <location>
        <begin position="523"/>
        <end position="542"/>
    </location>
</feature>
<keyword evidence="1" id="KW-0472">Membrane</keyword>
<dbReference type="InterPro" id="IPR050469">
    <property type="entry name" value="Diguanylate_Cyclase"/>
</dbReference>
<proteinExistence type="predicted"/>
<dbReference type="AlphaFoldDB" id="A0AAP2RJU9"/>
<keyword evidence="1" id="KW-0812">Transmembrane</keyword>
<dbReference type="RefSeq" id="WP_231063074.1">
    <property type="nucleotide sequence ID" value="NZ_JAJNOR010000006.1"/>
</dbReference>
<reference evidence="4 5" key="1">
    <citation type="submission" date="2021-11" db="EMBL/GenBank/DDBJ databases">
        <title>Lacrimispora sp. nov. NSJ-141 isolated from human feces.</title>
        <authorList>
            <person name="Abdugheni R."/>
        </authorList>
    </citation>
    <scope>NUCLEOTIDE SEQUENCE [LARGE SCALE GENOMIC DNA]</scope>
    <source>
        <strain evidence="4 5">NSJ-141</strain>
    </source>
</reference>
<dbReference type="FunFam" id="3.30.70.270:FF:000001">
    <property type="entry name" value="Diguanylate cyclase domain protein"/>
    <property type="match status" value="1"/>
</dbReference>
<evidence type="ECO:0000256" key="2">
    <source>
        <dbReference type="SAM" id="SignalP"/>
    </source>
</evidence>
<dbReference type="Gene3D" id="3.30.70.270">
    <property type="match status" value="1"/>
</dbReference>
<sequence>MKKRLACLFMTAIVIFMSGFHPVRAAGEQGGDREAKAESEQIQGTRTVRVAYPIQAGLTDVDDQGRYTGYTYEYLQEVAQYTGWDYEFVEVPGDINDSLTTLMEMLENGEIDLMGGMVYNETTGQMFDYSSQSYGVKETVLQVLYDTVDNKLINSQIEQSFRIAAPAAAKQTREELEDFCEMNLVMPEYVDCVTVEEQLQALKNGQADMMVNSSMNYIEGVKTVARFSPKPFYFVTTKGKNAELLDELNAAMMNIEQVNPYFSNVLYEKYFSYSEETLMLSDEEKRYLESAGTLRIGVLKGQAPYQYQKEDGSLGGISIDLLDYVTENTGLQFEFVCVDTPEELYKRSENDEIDLVAGMPYDYDLAKERRLSMSQAYVSSQYVILMNEKCSEDDIGSGTLALTFSGYYGGEHEGGVVHYDSTDECIRAVAKGKADYTCVDAYTAQYFVNLPQYANLKLIPQAYKSREICFGIVKPGPQELISVLNKIILLIPEEEMQKILIRNTVQKQSFSVRSFIKANPLETIGLVAGILMLIILSLLYFLRQRARMSKQMALELKKHFRVYGLVNEYFLEYSFRDNKTIVSAPSKESGRPRLIVYDHNKAEDNENEEKQKELFYKILSSCDDGVHELQLFFEGDRHWVRIAIETVFDGEAPAYTLGKLNIIDEEKHEKDILLQKAQLDSLTHIYNSETLRKQIKEAVDNLQEREIGALLLFDVDNFKNVNDTYGHMQGDRVLIQVAELLKKSFRSNDIVGRPGGDEFTVYMNSIKDRRILMDKCQFLCEKVRELRLEDGKGLTISLGAALASRGDTYDELYTRADKALYQAKEKGRDRYQIWE</sequence>
<dbReference type="InterPro" id="IPR029787">
    <property type="entry name" value="Nucleotide_cyclase"/>
</dbReference>
<feature type="domain" description="GGDEF" evidence="3">
    <location>
        <begin position="706"/>
        <end position="835"/>
    </location>
</feature>
<dbReference type="PROSITE" id="PS50887">
    <property type="entry name" value="GGDEF"/>
    <property type="match status" value="1"/>
</dbReference>
<organism evidence="4 5">
    <name type="scientific">Lientehia hominis</name>
    <dbReference type="NCBI Taxonomy" id="2897778"/>
    <lineage>
        <taxon>Bacteria</taxon>
        <taxon>Bacillati</taxon>
        <taxon>Bacillota</taxon>
        <taxon>Clostridia</taxon>
        <taxon>Lachnospirales</taxon>
        <taxon>Lachnospiraceae</taxon>
        <taxon>Lientehia</taxon>
    </lineage>
</organism>
<dbReference type="NCBIfam" id="TIGR00254">
    <property type="entry name" value="GGDEF"/>
    <property type="match status" value="1"/>
</dbReference>
<dbReference type="Gene3D" id="3.40.190.10">
    <property type="entry name" value="Periplasmic binding protein-like II"/>
    <property type="match status" value="4"/>
</dbReference>
<keyword evidence="1" id="KW-1133">Transmembrane helix</keyword>
<dbReference type="GO" id="GO:0043709">
    <property type="term" value="P:cell adhesion involved in single-species biofilm formation"/>
    <property type="evidence" value="ECO:0007669"/>
    <property type="project" value="TreeGrafter"/>
</dbReference>
<dbReference type="InterPro" id="IPR000160">
    <property type="entry name" value="GGDEF_dom"/>
</dbReference>
<evidence type="ECO:0000313" key="4">
    <source>
        <dbReference type="EMBL" id="MCD2493216.1"/>
    </source>
</evidence>
<dbReference type="InterPro" id="IPR043128">
    <property type="entry name" value="Rev_trsase/Diguanyl_cyclase"/>
</dbReference>
<keyword evidence="5" id="KW-1185">Reference proteome</keyword>
<dbReference type="Proteomes" id="UP001299265">
    <property type="component" value="Unassembled WGS sequence"/>
</dbReference>
<dbReference type="PANTHER" id="PTHR45138">
    <property type="entry name" value="REGULATORY COMPONENTS OF SENSORY TRANSDUCTION SYSTEM"/>
    <property type="match status" value="1"/>
</dbReference>
<evidence type="ECO:0000259" key="3">
    <source>
        <dbReference type="PROSITE" id="PS50887"/>
    </source>
</evidence>
<evidence type="ECO:0000256" key="1">
    <source>
        <dbReference type="SAM" id="Phobius"/>
    </source>
</evidence>
<gene>
    <name evidence="4" type="ORF">LQE92_11360</name>
</gene>
<dbReference type="GO" id="GO:1902201">
    <property type="term" value="P:negative regulation of bacterial-type flagellum-dependent cell motility"/>
    <property type="evidence" value="ECO:0007669"/>
    <property type="project" value="TreeGrafter"/>
</dbReference>
<dbReference type="SUPFAM" id="SSF55073">
    <property type="entry name" value="Nucleotide cyclase"/>
    <property type="match status" value="1"/>
</dbReference>
<name>A0AAP2RJU9_9FIRM</name>
<dbReference type="InterPro" id="IPR001638">
    <property type="entry name" value="Solute-binding_3/MltF_N"/>
</dbReference>
<comment type="caution">
    <text evidence="4">The sequence shown here is derived from an EMBL/GenBank/DDBJ whole genome shotgun (WGS) entry which is preliminary data.</text>
</comment>
<dbReference type="CDD" id="cd01949">
    <property type="entry name" value="GGDEF"/>
    <property type="match status" value="1"/>
</dbReference>
<evidence type="ECO:0000313" key="5">
    <source>
        <dbReference type="Proteomes" id="UP001299265"/>
    </source>
</evidence>
<dbReference type="SMART" id="SM00267">
    <property type="entry name" value="GGDEF"/>
    <property type="match status" value="1"/>
</dbReference>
<dbReference type="SMART" id="SM00062">
    <property type="entry name" value="PBPb"/>
    <property type="match status" value="2"/>
</dbReference>
<accession>A0AAP2RJU9</accession>
<dbReference type="GO" id="GO:0005886">
    <property type="term" value="C:plasma membrane"/>
    <property type="evidence" value="ECO:0007669"/>
    <property type="project" value="TreeGrafter"/>
</dbReference>
<dbReference type="CDD" id="cd01007">
    <property type="entry name" value="PBP2_BvgS_HisK_like"/>
    <property type="match status" value="1"/>
</dbReference>